<evidence type="ECO:0000256" key="2">
    <source>
        <dbReference type="ARBA" id="ARBA00023125"/>
    </source>
</evidence>
<dbReference type="InterPro" id="IPR050204">
    <property type="entry name" value="AraC_XylS_family_regulators"/>
</dbReference>
<evidence type="ECO:0000256" key="1">
    <source>
        <dbReference type="ARBA" id="ARBA00023015"/>
    </source>
</evidence>
<dbReference type="SUPFAM" id="SSF46689">
    <property type="entry name" value="Homeodomain-like"/>
    <property type="match status" value="1"/>
</dbReference>
<dbReference type="SMART" id="SM00342">
    <property type="entry name" value="HTH_ARAC"/>
    <property type="match status" value="1"/>
</dbReference>
<evidence type="ECO:0000259" key="4">
    <source>
        <dbReference type="PROSITE" id="PS01124"/>
    </source>
</evidence>
<organism evidence="5 6">
    <name type="scientific">Nocardia stercoris</name>
    <dbReference type="NCBI Taxonomy" id="2483361"/>
    <lineage>
        <taxon>Bacteria</taxon>
        <taxon>Bacillati</taxon>
        <taxon>Actinomycetota</taxon>
        <taxon>Actinomycetes</taxon>
        <taxon>Mycobacteriales</taxon>
        <taxon>Nocardiaceae</taxon>
        <taxon>Nocardia</taxon>
    </lineage>
</organism>
<keyword evidence="1" id="KW-0805">Transcription regulation</keyword>
<dbReference type="GO" id="GO:0003700">
    <property type="term" value="F:DNA-binding transcription factor activity"/>
    <property type="evidence" value="ECO:0007669"/>
    <property type="project" value="InterPro"/>
</dbReference>
<dbReference type="RefSeq" id="WP_122192086.1">
    <property type="nucleotide sequence ID" value="NZ_RFFH01000031.1"/>
</dbReference>
<dbReference type="EMBL" id="RFFH01000031">
    <property type="protein sequence ID" value="RMI27785.1"/>
    <property type="molecule type" value="Genomic_DNA"/>
</dbReference>
<protein>
    <submittedName>
        <fullName evidence="5">AraC family transcriptional regulator</fullName>
    </submittedName>
</protein>
<keyword evidence="2" id="KW-0238">DNA-binding</keyword>
<dbReference type="GO" id="GO:0043565">
    <property type="term" value="F:sequence-specific DNA binding"/>
    <property type="evidence" value="ECO:0007669"/>
    <property type="project" value="InterPro"/>
</dbReference>
<sequence length="233" mass="25250">MTSYSAWKSAHTGATLWRSVARGHEQHVAPDGVLDLMWHRDRLVVAGPDSRSMTVATQPGAVTWGLRLPPGVAHALFGVPVDELTGQRVELSLLVPARNLPDRAVDSDPPGALERVYRALWAQTEPDPARLRLAASVDHAARAGVSVTASAVMHDIPERSLQRLCRNVFGYGPKSLMQIHRFQRALRLVHGGMSPSAAAAAAGYFDHPHFARECRRLTGRTPSELAAGTGRNP</sequence>
<dbReference type="Pfam" id="PF12833">
    <property type="entry name" value="HTH_18"/>
    <property type="match status" value="1"/>
</dbReference>
<dbReference type="InterPro" id="IPR046532">
    <property type="entry name" value="DUF6597"/>
</dbReference>
<feature type="domain" description="HTH araC/xylS-type" evidence="4">
    <location>
        <begin position="127"/>
        <end position="228"/>
    </location>
</feature>
<dbReference type="Pfam" id="PF20240">
    <property type="entry name" value="DUF6597"/>
    <property type="match status" value="1"/>
</dbReference>
<proteinExistence type="predicted"/>
<dbReference type="InterPro" id="IPR009057">
    <property type="entry name" value="Homeodomain-like_sf"/>
</dbReference>
<dbReference type="PANTHER" id="PTHR46796:SF15">
    <property type="entry name" value="BLL1074 PROTEIN"/>
    <property type="match status" value="1"/>
</dbReference>
<dbReference type="PANTHER" id="PTHR46796">
    <property type="entry name" value="HTH-TYPE TRANSCRIPTIONAL ACTIVATOR RHAS-RELATED"/>
    <property type="match status" value="1"/>
</dbReference>
<comment type="caution">
    <text evidence="5">The sequence shown here is derived from an EMBL/GenBank/DDBJ whole genome shotgun (WGS) entry which is preliminary data.</text>
</comment>
<accession>A0A3M2KWB7</accession>
<dbReference type="Proteomes" id="UP000279275">
    <property type="component" value="Unassembled WGS sequence"/>
</dbReference>
<evidence type="ECO:0000313" key="6">
    <source>
        <dbReference type="Proteomes" id="UP000279275"/>
    </source>
</evidence>
<evidence type="ECO:0000313" key="5">
    <source>
        <dbReference type="EMBL" id="RMI27785.1"/>
    </source>
</evidence>
<gene>
    <name evidence="5" type="ORF">EBN03_32955</name>
</gene>
<name>A0A3M2KWB7_9NOCA</name>
<evidence type="ECO:0000256" key="3">
    <source>
        <dbReference type="ARBA" id="ARBA00023163"/>
    </source>
</evidence>
<dbReference type="OrthoDB" id="9815799at2"/>
<keyword evidence="3" id="KW-0804">Transcription</keyword>
<keyword evidence="6" id="KW-1185">Reference proteome</keyword>
<dbReference type="InterPro" id="IPR018060">
    <property type="entry name" value="HTH_AraC"/>
</dbReference>
<reference evidence="5 6" key="1">
    <citation type="submission" date="2018-10" db="EMBL/GenBank/DDBJ databases">
        <title>Isolation from cow dung.</title>
        <authorList>
            <person name="Ling L."/>
        </authorList>
    </citation>
    <scope>NUCLEOTIDE SEQUENCE [LARGE SCALE GENOMIC DNA]</scope>
    <source>
        <strain evidence="5 6">NEAU-LL90</strain>
    </source>
</reference>
<dbReference type="Gene3D" id="1.10.10.60">
    <property type="entry name" value="Homeodomain-like"/>
    <property type="match status" value="1"/>
</dbReference>
<dbReference type="PROSITE" id="PS01124">
    <property type="entry name" value="HTH_ARAC_FAMILY_2"/>
    <property type="match status" value="1"/>
</dbReference>
<dbReference type="AlphaFoldDB" id="A0A3M2KWB7"/>